<gene>
    <name evidence="8" type="ORF">RJ641_013851</name>
</gene>
<evidence type="ECO:0000256" key="1">
    <source>
        <dbReference type="ARBA" id="ARBA00022737"/>
    </source>
</evidence>
<dbReference type="Gene3D" id="1.20.5.4130">
    <property type="match status" value="1"/>
</dbReference>
<feature type="region of interest" description="Disordered" evidence="4">
    <location>
        <begin position="685"/>
        <end position="705"/>
    </location>
</feature>
<evidence type="ECO:0000256" key="4">
    <source>
        <dbReference type="SAM" id="MobiDB-lite"/>
    </source>
</evidence>
<dbReference type="InterPro" id="IPR036388">
    <property type="entry name" value="WH-like_DNA-bd_sf"/>
</dbReference>
<feature type="domain" description="Disease resistance N-terminal" evidence="6">
    <location>
        <begin position="10"/>
        <end position="94"/>
    </location>
</feature>
<dbReference type="Proteomes" id="UP001370490">
    <property type="component" value="Unassembled WGS sequence"/>
</dbReference>
<name>A0AAN8ZQW7_9MAGN</name>
<dbReference type="InterPro" id="IPR058922">
    <property type="entry name" value="WHD_DRP"/>
</dbReference>
<comment type="caution">
    <text evidence="8">The sequence shown here is derived from an EMBL/GenBank/DDBJ whole genome shotgun (WGS) entry which is preliminary data.</text>
</comment>
<keyword evidence="9" id="KW-1185">Reference proteome</keyword>
<reference evidence="8 9" key="1">
    <citation type="submission" date="2023-12" db="EMBL/GenBank/DDBJ databases">
        <title>A high-quality genome assembly for Dillenia turbinata (Dilleniales).</title>
        <authorList>
            <person name="Chanderbali A."/>
        </authorList>
    </citation>
    <scope>NUCLEOTIDE SEQUENCE [LARGE SCALE GENOMIC DNA]</scope>
    <source>
        <strain evidence="8">LSX21</strain>
        <tissue evidence="8">Leaf</tissue>
    </source>
</reference>
<evidence type="ECO:0000313" key="9">
    <source>
        <dbReference type="Proteomes" id="UP001370490"/>
    </source>
</evidence>
<keyword evidence="2" id="KW-0547">Nucleotide-binding</keyword>
<dbReference type="InterPro" id="IPR027417">
    <property type="entry name" value="P-loop_NTPase"/>
</dbReference>
<dbReference type="Gene3D" id="3.40.50.300">
    <property type="entry name" value="P-loop containing nucleotide triphosphate hydrolases"/>
    <property type="match status" value="1"/>
</dbReference>
<evidence type="ECO:0000259" key="6">
    <source>
        <dbReference type="Pfam" id="PF18052"/>
    </source>
</evidence>
<dbReference type="InterPro" id="IPR044974">
    <property type="entry name" value="Disease_R_plants"/>
</dbReference>
<dbReference type="SUPFAM" id="SSF52540">
    <property type="entry name" value="P-loop containing nucleoside triphosphate hydrolases"/>
    <property type="match status" value="1"/>
</dbReference>
<keyword evidence="1" id="KW-0677">Repeat</keyword>
<dbReference type="InterPro" id="IPR002182">
    <property type="entry name" value="NB-ARC"/>
</dbReference>
<organism evidence="8 9">
    <name type="scientific">Dillenia turbinata</name>
    <dbReference type="NCBI Taxonomy" id="194707"/>
    <lineage>
        <taxon>Eukaryota</taxon>
        <taxon>Viridiplantae</taxon>
        <taxon>Streptophyta</taxon>
        <taxon>Embryophyta</taxon>
        <taxon>Tracheophyta</taxon>
        <taxon>Spermatophyta</taxon>
        <taxon>Magnoliopsida</taxon>
        <taxon>eudicotyledons</taxon>
        <taxon>Gunneridae</taxon>
        <taxon>Pentapetalae</taxon>
        <taxon>Dilleniales</taxon>
        <taxon>Dilleniaceae</taxon>
        <taxon>Dillenia</taxon>
    </lineage>
</organism>
<feature type="domain" description="NB-ARC" evidence="5">
    <location>
        <begin position="173"/>
        <end position="345"/>
    </location>
</feature>
<evidence type="ECO:0000259" key="7">
    <source>
        <dbReference type="Pfam" id="PF23559"/>
    </source>
</evidence>
<dbReference type="CDD" id="cd14798">
    <property type="entry name" value="RX-CC_like"/>
    <property type="match status" value="1"/>
</dbReference>
<dbReference type="AlphaFoldDB" id="A0AAN8ZQW7"/>
<sequence>MAESLAKSLVSNLLGRITDLLINEVKFLSNVADQVNTIQDEVQWVQTFLKDADAVRQKEGDERLQTWVSQLRDIAYDAEDAIDTYILRVASIRNQEGVQGFLKRSTLFIHVSKHTHHVGIEIEAINKRISKIRERLPTYGMQNLAAFSSDNRQHKHRRRHYAHEKEEDAVGLEEDINKLVVELTNKDGRARLVSLVGIGGSGKTTLARKLYNHVQIKKHFNCNIWVSISQEWHARDVLLSILTQSSSLTKEERELVEKMTNDELVIKVRNFLKEKMFLVVLDDIWVKEAWDELSPVFPRGNAGSKLIFTTRIKDVPLYADPHCLVHESRSLTNEEAWELLLKKVKRDLEDGSREEASAFSVLSLLGYVSEDYEIRVKPLIRMWIAEGFMSSFQIGRGETLEDVGEECLQELIQRSMIQVEAKDTTGRVKSCRVHHLIRNLCLEKAQEENFLEILLGAFSWSRGILTSDLFYILVQNYPFQSHNGRPRAQTSLSLGCYIFKEFTCLMIGNKFPYSVGGKVVQKMKHLRYVRLYFVESNSKDFRVGSLKSLQCLAMVKAGDWMSRDLPHLTNLKKLVIDEIETQEQVKAVLGSPCITMDRLHTLSLGIPESSYEEYPSLEQHSFCQNLSKLYLKGKMTKKKLQLQQQLPPNLTKLTLKYSMLKEQDPNGLLHRLEAYQKLKQRLRKVNRTESEATAKPDQGADFDKIQHIPTLKGIPRTLE</sequence>
<dbReference type="Pfam" id="PF23559">
    <property type="entry name" value="WHD_DRP"/>
    <property type="match status" value="1"/>
</dbReference>
<accession>A0AAN8ZQW7</accession>
<dbReference type="PANTHER" id="PTHR23155">
    <property type="entry name" value="DISEASE RESISTANCE PROTEIN RP"/>
    <property type="match status" value="1"/>
</dbReference>
<dbReference type="Gene3D" id="1.10.10.10">
    <property type="entry name" value="Winged helix-like DNA-binding domain superfamily/Winged helix DNA-binding domain"/>
    <property type="match status" value="1"/>
</dbReference>
<dbReference type="InterPro" id="IPR041118">
    <property type="entry name" value="Rx_N"/>
</dbReference>
<dbReference type="Pfam" id="PF18052">
    <property type="entry name" value="Rx_N"/>
    <property type="match status" value="1"/>
</dbReference>
<evidence type="ECO:0000256" key="2">
    <source>
        <dbReference type="ARBA" id="ARBA00022741"/>
    </source>
</evidence>
<dbReference type="Pfam" id="PF00931">
    <property type="entry name" value="NB-ARC"/>
    <property type="match status" value="1"/>
</dbReference>
<evidence type="ECO:0000259" key="5">
    <source>
        <dbReference type="Pfam" id="PF00931"/>
    </source>
</evidence>
<proteinExistence type="predicted"/>
<keyword evidence="3" id="KW-0611">Plant defense</keyword>
<dbReference type="FunFam" id="3.40.50.300:FF:001091">
    <property type="entry name" value="Probable disease resistance protein At1g61300"/>
    <property type="match status" value="1"/>
</dbReference>
<dbReference type="PANTHER" id="PTHR23155:SF1193">
    <property type="entry name" value="DISEASE RESISTANCE PROTEIN RPP13-RELATED"/>
    <property type="match status" value="1"/>
</dbReference>
<dbReference type="InterPro" id="IPR032675">
    <property type="entry name" value="LRR_dom_sf"/>
</dbReference>
<dbReference type="GO" id="GO:0043531">
    <property type="term" value="F:ADP binding"/>
    <property type="evidence" value="ECO:0007669"/>
    <property type="project" value="InterPro"/>
</dbReference>
<dbReference type="GO" id="GO:0098542">
    <property type="term" value="P:defense response to other organism"/>
    <property type="evidence" value="ECO:0007669"/>
    <property type="project" value="TreeGrafter"/>
</dbReference>
<dbReference type="PRINTS" id="PR00364">
    <property type="entry name" value="DISEASERSIST"/>
</dbReference>
<feature type="domain" description="Disease resistance protein winged helix" evidence="7">
    <location>
        <begin position="370"/>
        <end position="440"/>
    </location>
</feature>
<dbReference type="EMBL" id="JBAMMX010000002">
    <property type="protein sequence ID" value="KAK6946307.1"/>
    <property type="molecule type" value="Genomic_DNA"/>
</dbReference>
<dbReference type="Gene3D" id="3.80.10.10">
    <property type="entry name" value="Ribonuclease Inhibitor"/>
    <property type="match status" value="1"/>
</dbReference>
<evidence type="ECO:0000256" key="3">
    <source>
        <dbReference type="ARBA" id="ARBA00022821"/>
    </source>
</evidence>
<dbReference type="SUPFAM" id="SSF52058">
    <property type="entry name" value="L domain-like"/>
    <property type="match status" value="1"/>
</dbReference>
<evidence type="ECO:0000313" key="8">
    <source>
        <dbReference type="EMBL" id="KAK6946307.1"/>
    </source>
</evidence>
<protein>
    <submittedName>
        <fullName evidence="8">Rx, N-terminal</fullName>
    </submittedName>
</protein>
<dbReference type="InterPro" id="IPR038005">
    <property type="entry name" value="RX-like_CC"/>
</dbReference>